<reference evidence="2 3" key="1">
    <citation type="journal article" date="2014" name="Genome Biol. Evol.">
        <title>The secreted proteins of Achlya hypogyna and Thraustotheca clavata identify the ancestral oomycete secretome and reveal gene acquisitions by horizontal gene transfer.</title>
        <authorList>
            <person name="Misner I."/>
            <person name="Blouin N."/>
            <person name="Leonard G."/>
            <person name="Richards T.A."/>
            <person name="Lane C.E."/>
        </authorList>
    </citation>
    <scope>NUCLEOTIDE SEQUENCE [LARGE SCALE GENOMIC DNA]</scope>
    <source>
        <strain evidence="2 3">ATCC 48635</strain>
    </source>
</reference>
<proteinExistence type="predicted"/>
<sequence>MSEAAGGKRKAWSEAEDIALLRQVHAGRPFAAPFGKVMQAWDAMATILTACDQVARPDLDDKKAQHRFTLLLAKHSARNKDAAAASGVSEDYGEREILLDDLSSAVEDLKDVKIKEKNERTDEAQRQEANGKRGALSRPKVRQDRTSD</sequence>
<dbReference type="EMBL" id="JNBR01001625">
    <property type="protein sequence ID" value="OQR85687.1"/>
    <property type="molecule type" value="Genomic_DNA"/>
</dbReference>
<dbReference type="AlphaFoldDB" id="A0A1V9YJ32"/>
<evidence type="ECO:0000313" key="2">
    <source>
        <dbReference type="EMBL" id="OQR85687.1"/>
    </source>
</evidence>
<evidence type="ECO:0000256" key="1">
    <source>
        <dbReference type="SAM" id="MobiDB-lite"/>
    </source>
</evidence>
<organism evidence="2 3">
    <name type="scientific">Achlya hypogyna</name>
    <name type="common">Oomycete</name>
    <name type="synonym">Protoachlya hypogyna</name>
    <dbReference type="NCBI Taxonomy" id="1202772"/>
    <lineage>
        <taxon>Eukaryota</taxon>
        <taxon>Sar</taxon>
        <taxon>Stramenopiles</taxon>
        <taxon>Oomycota</taxon>
        <taxon>Saprolegniomycetes</taxon>
        <taxon>Saprolegniales</taxon>
        <taxon>Achlyaceae</taxon>
        <taxon>Achlya</taxon>
    </lineage>
</organism>
<accession>A0A1V9YJ32</accession>
<keyword evidence="3" id="KW-1185">Reference proteome</keyword>
<name>A0A1V9YJ32_ACHHY</name>
<dbReference type="OrthoDB" id="78720at2759"/>
<dbReference type="Proteomes" id="UP000243579">
    <property type="component" value="Unassembled WGS sequence"/>
</dbReference>
<evidence type="ECO:0008006" key="4">
    <source>
        <dbReference type="Google" id="ProtNLM"/>
    </source>
</evidence>
<protein>
    <recommendedName>
        <fullName evidence="4">Myb-like domain-containing protein</fullName>
    </recommendedName>
</protein>
<feature type="compositionally biased region" description="Basic and acidic residues" evidence="1">
    <location>
        <begin position="110"/>
        <end position="131"/>
    </location>
</feature>
<dbReference type="PANTHER" id="PTHR37558:SF1">
    <property type="entry name" value="HTH CENPB-TYPE DOMAIN-CONTAINING PROTEIN"/>
    <property type="match status" value="1"/>
</dbReference>
<evidence type="ECO:0000313" key="3">
    <source>
        <dbReference type="Proteomes" id="UP000243579"/>
    </source>
</evidence>
<dbReference type="PANTHER" id="PTHR37558">
    <property type="entry name" value="HTH CENPB-TYPE DOMAIN-CONTAINING PROTEIN"/>
    <property type="match status" value="1"/>
</dbReference>
<gene>
    <name evidence="2" type="ORF">ACHHYP_11545</name>
</gene>
<feature type="region of interest" description="Disordered" evidence="1">
    <location>
        <begin position="110"/>
        <end position="148"/>
    </location>
</feature>
<comment type="caution">
    <text evidence="2">The sequence shown here is derived from an EMBL/GenBank/DDBJ whole genome shotgun (WGS) entry which is preliminary data.</text>
</comment>